<sequence>MSYKFERHRCLSLKRSTPIMVQTSTDDETMPTLYIKGYVKEIVMGDKIIAIHKLPYTFLSLDYAEEDFICDDPWFELPSRYKYVKEIRDIEPSYDFYCGDECDNRWVEYFDLPDYLKEIPIFKKKYGGESLRYEIYCKICLYRKHDRYYAKGYIKESYAGWDDWCHYTRLPLTRVPYIKRK</sequence>
<proteinExistence type="predicted"/>
<name>A0ABQ5KWI1_9EUKA</name>
<dbReference type="Proteomes" id="UP001057375">
    <property type="component" value="Unassembled WGS sequence"/>
</dbReference>
<dbReference type="EMBL" id="BQXS01011307">
    <property type="protein sequence ID" value="GKT36815.1"/>
    <property type="molecule type" value="Genomic_DNA"/>
</dbReference>
<accession>A0ABQ5KWI1</accession>
<evidence type="ECO:0000313" key="2">
    <source>
        <dbReference type="Proteomes" id="UP001057375"/>
    </source>
</evidence>
<keyword evidence="2" id="KW-1185">Reference proteome</keyword>
<reference evidence="1" key="1">
    <citation type="submission" date="2022-03" db="EMBL/GenBank/DDBJ databases">
        <title>Draft genome sequence of Aduncisulcus paluster, a free-living microaerophilic Fornicata.</title>
        <authorList>
            <person name="Yuyama I."/>
            <person name="Kume K."/>
            <person name="Tamura T."/>
            <person name="Inagaki Y."/>
            <person name="Hashimoto T."/>
        </authorList>
    </citation>
    <scope>NUCLEOTIDE SEQUENCE</scope>
    <source>
        <strain evidence="1">NY0171</strain>
    </source>
</reference>
<organism evidence="1 2">
    <name type="scientific">Aduncisulcus paluster</name>
    <dbReference type="NCBI Taxonomy" id="2918883"/>
    <lineage>
        <taxon>Eukaryota</taxon>
        <taxon>Metamonada</taxon>
        <taxon>Carpediemonas-like organisms</taxon>
        <taxon>Aduncisulcus</taxon>
    </lineage>
</organism>
<gene>
    <name evidence="1" type="ORF">ADUPG1_009713</name>
</gene>
<evidence type="ECO:0000313" key="1">
    <source>
        <dbReference type="EMBL" id="GKT36815.1"/>
    </source>
</evidence>
<protein>
    <submittedName>
        <fullName evidence="1">Uncharacterized protein</fullName>
    </submittedName>
</protein>
<comment type="caution">
    <text evidence="1">The sequence shown here is derived from an EMBL/GenBank/DDBJ whole genome shotgun (WGS) entry which is preliminary data.</text>
</comment>